<dbReference type="GO" id="GO:0046872">
    <property type="term" value="F:metal ion binding"/>
    <property type="evidence" value="ECO:0007669"/>
    <property type="project" value="UniProtKB-KW"/>
</dbReference>
<dbReference type="GO" id="GO:0051539">
    <property type="term" value="F:4 iron, 4 sulfur cluster binding"/>
    <property type="evidence" value="ECO:0007669"/>
    <property type="project" value="UniProtKB-KW"/>
</dbReference>
<dbReference type="Pfam" id="PF01512">
    <property type="entry name" value="Complex1_51K"/>
    <property type="match status" value="1"/>
</dbReference>
<protein>
    <recommendedName>
        <fullName evidence="5">NADH-ubiquinone oxidoreductase 51kDa subunit FMN-binding domain-containing protein</fullName>
    </recommendedName>
</protein>
<proteinExistence type="predicted"/>
<feature type="non-terminal residue" evidence="6">
    <location>
        <position position="227"/>
    </location>
</feature>
<dbReference type="Gene3D" id="3.40.30.10">
    <property type="entry name" value="Glutaredoxin"/>
    <property type="match status" value="1"/>
</dbReference>
<gene>
    <name evidence="6" type="ORF">S03H2_42662</name>
</gene>
<reference evidence="6" key="1">
    <citation type="journal article" date="2014" name="Front. Microbiol.">
        <title>High frequency of phylogenetically diverse reductive dehalogenase-homologous genes in deep subseafloor sedimentary metagenomes.</title>
        <authorList>
            <person name="Kawai M."/>
            <person name="Futagami T."/>
            <person name="Toyoda A."/>
            <person name="Takaki Y."/>
            <person name="Nishi S."/>
            <person name="Hori S."/>
            <person name="Arai W."/>
            <person name="Tsubouchi T."/>
            <person name="Morono Y."/>
            <person name="Uchiyama I."/>
            <person name="Ito T."/>
            <person name="Fujiyama A."/>
            <person name="Inagaki F."/>
            <person name="Takami H."/>
        </authorList>
    </citation>
    <scope>NUCLEOTIDE SEQUENCE</scope>
    <source>
        <strain evidence="6">Expedition CK06-06</strain>
    </source>
</reference>
<dbReference type="InterPro" id="IPR011538">
    <property type="entry name" value="Nuo51_FMN-bd"/>
</dbReference>
<organism evidence="6">
    <name type="scientific">marine sediment metagenome</name>
    <dbReference type="NCBI Taxonomy" id="412755"/>
    <lineage>
        <taxon>unclassified sequences</taxon>
        <taxon>metagenomes</taxon>
        <taxon>ecological metagenomes</taxon>
    </lineage>
</organism>
<evidence type="ECO:0000259" key="5">
    <source>
        <dbReference type="Pfam" id="PF01512"/>
    </source>
</evidence>
<sequence>MVIFPEEICYLRVKLEDIPEIVSTTLVEGNVVDRLLYEDGDGHKIVHEGDIPFYKHQSRIVFGNNRFIDPTSIEDYIARGGYSALAKALSDMTPDEVLNEVKKANLRGRGGGGFPAGIKWETTRNAPGEIKYVIVNADEGDPGAYMDRSLLEGNPHSVLEGLMIGAYAIGSHQGFVYVRQEYPLAVENLSVALEQARGHGLLGSNILGFGFDFDVIVHRGAGAFVSG</sequence>
<evidence type="ECO:0000256" key="1">
    <source>
        <dbReference type="ARBA" id="ARBA00022485"/>
    </source>
</evidence>
<keyword evidence="1" id="KW-0004">4Fe-4S</keyword>
<dbReference type="InterPro" id="IPR037225">
    <property type="entry name" value="Nuo51_FMN-bd_sf"/>
</dbReference>
<evidence type="ECO:0000313" key="6">
    <source>
        <dbReference type="EMBL" id="GAH64296.1"/>
    </source>
</evidence>
<dbReference type="PANTHER" id="PTHR43578">
    <property type="entry name" value="NADH-QUINONE OXIDOREDUCTASE SUBUNIT F"/>
    <property type="match status" value="1"/>
</dbReference>
<dbReference type="Gene3D" id="3.40.50.11540">
    <property type="entry name" value="NADH-ubiquinone oxidoreductase 51kDa subunit"/>
    <property type="match status" value="1"/>
</dbReference>
<evidence type="ECO:0000256" key="4">
    <source>
        <dbReference type="ARBA" id="ARBA00023014"/>
    </source>
</evidence>
<keyword evidence="3" id="KW-0408">Iron</keyword>
<name>X1H2A3_9ZZZZ</name>
<evidence type="ECO:0000256" key="2">
    <source>
        <dbReference type="ARBA" id="ARBA00022723"/>
    </source>
</evidence>
<feature type="domain" description="NADH-ubiquinone oxidoreductase 51kDa subunit FMN-binding" evidence="5">
    <location>
        <begin position="101"/>
        <end position="227"/>
    </location>
</feature>
<dbReference type="SUPFAM" id="SSF142019">
    <property type="entry name" value="Nqo1 FMN-binding domain-like"/>
    <property type="match status" value="1"/>
</dbReference>
<dbReference type="PANTHER" id="PTHR43578:SF3">
    <property type="entry name" value="NADH-QUINONE OXIDOREDUCTASE SUBUNIT F"/>
    <property type="match status" value="1"/>
</dbReference>
<dbReference type="EMBL" id="BARU01026569">
    <property type="protein sequence ID" value="GAH64296.1"/>
    <property type="molecule type" value="Genomic_DNA"/>
</dbReference>
<keyword evidence="2" id="KW-0479">Metal-binding</keyword>
<keyword evidence="4" id="KW-0411">Iron-sulfur</keyword>
<dbReference type="AlphaFoldDB" id="X1H2A3"/>
<comment type="caution">
    <text evidence="6">The sequence shown here is derived from an EMBL/GenBank/DDBJ whole genome shotgun (WGS) entry which is preliminary data.</text>
</comment>
<dbReference type="Gene3D" id="6.10.250.1450">
    <property type="match status" value="1"/>
</dbReference>
<accession>X1H2A3</accession>
<evidence type="ECO:0000256" key="3">
    <source>
        <dbReference type="ARBA" id="ARBA00023004"/>
    </source>
</evidence>